<comment type="caution">
    <text evidence="2">The sequence shown here is derived from an EMBL/GenBank/DDBJ whole genome shotgun (WGS) entry which is preliminary data.</text>
</comment>
<evidence type="ECO:0000313" key="2">
    <source>
        <dbReference type="EMBL" id="MBO0348697.1"/>
    </source>
</evidence>
<protein>
    <submittedName>
        <fullName evidence="2">Uncharacterized protein</fullName>
    </submittedName>
</protein>
<evidence type="ECO:0000313" key="3">
    <source>
        <dbReference type="Proteomes" id="UP000664844"/>
    </source>
</evidence>
<feature type="chain" id="PRO_5045756428" evidence="1">
    <location>
        <begin position="28"/>
        <end position="75"/>
    </location>
</feature>
<keyword evidence="3" id="KW-1185">Reference proteome</keyword>
<evidence type="ECO:0000256" key="1">
    <source>
        <dbReference type="SAM" id="SignalP"/>
    </source>
</evidence>
<feature type="signal peptide" evidence="1">
    <location>
        <begin position="1"/>
        <end position="27"/>
    </location>
</feature>
<reference evidence="2 3" key="1">
    <citation type="submission" date="2021-03" db="EMBL/GenBank/DDBJ databases">
        <title>Metabolic Capacity of the Antarctic Cyanobacterium Phormidium pseudopriestleyi that Sustains Oxygenic Photosynthesis in the Presence of Hydrogen Sulfide.</title>
        <authorList>
            <person name="Lumian J.E."/>
            <person name="Jungblut A.D."/>
            <person name="Dillon M.L."/>
            <person name="Hawes I."/>
            <person name="Doran P.T."/>
            <person name="Mackey T.J."/>
            <person name="Dick G.J."/>
            <person name="Grettenberger C.L."/>
            <person name="Sumner D.Y."/>
        </authorList>
    </citation>
    <scope>NUCLEOTIDE SEQUENCE [LARGE SCALE GENOMIC DNA]</scope>
    <source>
        <strain evidence="2 3">FRX01</strain>
    </source>
</reference>
<dbReference type="RefSeq" id="WP_207087242.1">
    <property type="nucleotide sequence ID" value="NZ_JAFLQW010000167.1"/>
</dbReference>
<accession>A0ABS3FNL5</accession>
<dbReference type="EMBL" id="JAFLQW010000167">
    <property type="protein sequence ID" value="MBO0348697.1"/>
    <property type="molecule type" value="Genomic_DNA"/>
</dbReference>
<keyword evidence="1" id="KW-0732">Signal</keyword>
<gene>
    <name evidence="2" type="ORF">J0895_06195</name>
</gene>
<sequence>MQKAITFFSASILMVMLLFSNVVPAWASSSFNPIHNIAVSQTYMANSQSDQVQKHLILEKRICRYVDGQKRCWDD</sequence>
<proteinExistence type="predicted"/>
<organism evidence="2 3">
    <name type="scientific">Phormidium pseudopriestleyi FRX01</name>
    <dbReference type="NCBI Taxonomy" id="1759528"/>
    <lineage>
        <taxon>Bacteria</taxon>
        <taxon>Bacillati</taxon>
        <taxon>Cyanobacteriota</taxon>
        <taxon>Cyanophyceae</taxon>
        <taxon>Oscillatoriophycideae</taxon>
        <taxon>Oscillatoriales</taxon>
        <taxon>Oscillatoriaceae</taxon>
        <taxon>Phormidium</taxon>
    </lineage>
</organism>
<name>A0ABS3FNL5_9CYAN</name>
<dbReference type="Proteomes" id="UP000664844">
    <property type="component" value="Unassembled WGS sequence"/>
</dbReference>